<dbReference type="GO" id="GO:0009847">
    <property type="term" value="P:spore germination"/>
    <property type="evidence" value="ECO:0007669"/>
    <property type="project" value="InterPro"/>
</dbReference>
<evidence type="ECO:0000256" key="5">
    <source>
        <dbReference type="ARBA" id="ARBA00023136"/>
    </source>
</evidence>
<dbReference type="PANTHER" id="PTHR35789:SF1">
    <property type="entry name" value="SPORE GERMINATION PROTEIN B3"/>
    <property type="match status" value="1"/>
</dbReference>
<dbReference type="PROSITE" id="PS51257">
    <property type="entry name" value="PROKAR_LIPOPROTEIN"/>
    <property type="match status" value="1"/>
</dbReference>
<feature type="domain" description="Spore germination protein N-terminal" evidence="9">
    <location>
        <begin position="28"/>
        <end position="231"/>
    </location>
</feature>
<evidence type="ECO:0000256" key="3">
    <source>
        <dbReference type="ARBA" id="ARBA00022544"/>
    </source>
</evidence>
<comment type="similarity">
    <text evidence="2">Belongs to the GerABKC lipoprotein family.</text>
</comment>
<dbReference type="STRING" id="1045775.SAMN05216378_0807"/>
<protein>
    <submittedName>
        <fullName evidence="10">Spore germination protein KC</fullName>
    </submittedName>
</protein>
<dbReference type="NCBIfam" id="TIGR02887">
    <property type="entry name" value="spore_ger_x_C"/>
    <property type="match status" value="1"/>
</dbReference>
<dbReference type="PANTHER" id="PTHR35789">
    <property type="entry name" value="SPORE GERMINATION PROTEIN B3"/>
    <property type="match status" value="1"/>
</dbReference>
<proteinExistence type="inferred from homology"/>
<dbReference type="RefSeq" id="WP_091181259.1">
    <property type="nucleotide sequence ID" value="NZ_FOMT01000001.1"/>
</dbReference>
<gene>
    <name evidence="10" type="ORF">SAMN05216378_0807</name>
</gene>
<keyword evidence="6" id="KW-0564">Palmitate</keyword>
<name>A0A1I1U0Q9_9BACL</name>
<evidence type="ECO:0000256" key="4">
    <source>
        <dbReference type="ARBA" id="ARBA00022729"/>
    </source>
</evidence>
<keyword evidence="7" id="KW-0449">Lipoprotein</keyword>
<accession>A0A1I1U0Q9</accession>
<keyword evidence="11" id="KW-1185">Reference proteome</keyword>
<evidence type="ECO:0000313" key="11">
    <source>
        <dbReference type="Proteomes" id="UP000198855"/>
    </source>
</evidence>
<keyword evidence="5" id="KW-0472">Membrane</keyword>
<dbReference type="EMBL" id="FOMT01000001">
    <property type="protein sequence ID" value="SFD64461.1"/>
    <property type="molecule type" value="Genomic_DNA"/>
</dbReference>
<evidence type="ECO:0000259" key="9">
    <source>
        <dbReference type="Pfam" id="PF25198"/>
    </source>
</evidence>
<evidence type="ECO:0000313" key="10">
    <source>
        <dbReference type="EMBL" id="SFD64461.1"/>
    </source>
</evidence>
<evidence type="ECO:0000256" key="1">
    <source>
        <dbReference type="ARBA" id="ARBA00004635"/>
    </source>
</evidence>
<organism evidence="10 11">
    <name type="scientific">Paenibacillus catalpae</name>
    <dbReference type="NCBI Taxonomy" id="1045775"/>
    <lineage>
        <taxon>Bacteria</taxon>
        <taxon>Bacillati</taxon>
        <taxon>Bacillota</taxon>
        <taxon>Bacilli</taxon>
        <taxon>Bacillales</taxon>
        <taxon>Paenibacillaceae</taxon>
        <taxon>Paenibacillus</taxon>
    </lineage>
</organism>
<evidence type="ECO:0000259" key="8">
    <source>
        <dbReference type="Pfam" id="PF05504"/>
    </source>
</evidence>
<dbReference type="InterPro" id="IPR046953">
    <property type="entry name" value="Spore_GerAC-like_C"/>
</dbReference>
<evidence type="ECO:0000256" key="2">
    <source>
        <dbReference type="ARBA" id="ARBA00007886"/>
    </source>
</evidence>
<dbReference type="Proteomes" id="UP000198855">
    <property type="component" value="Unassembled WGS sequence"/>
</dbReference>
<sequence length="413" mass="46354">MRTRKWIKSISVLCAVIIATPFLAGCWDRLEIEERAVVLGVSIDTVDTEEAEQEEDEVSHVHGTLPAPRKGMVRVAVQIALPGRIPLGPGESGGGGKGSVGQTVWVIDVVGHSINDAFMNLQQQISSRLFFGHLRVIVVSEAVARRGLENVNDYFRRNSEVRRMAWLMISKGQARKLMMAAPPLERVPTLYLMSTLDEGIRMGKFPKDFIGMFWSNVSKKGQEGFLPYVEIKKEQNVEIKGLAYFVDDHMVGVTKPLEIAGYLAVKGINPAGYRVFVQLDGADEAVMTTATHRRSKISVQIKDDVPHFTIDIGIELNLEGKVSENVQIDNPAVMQMIENKQEEASVIFYSNIIKKSQEKGSDYFGFGEIVRAKKPQYWNKRIKTAEGWRNMYKDCTFDVKVSMKVRRIGMKGK</sequence>
<feature type="domain" description="Spore germination GerAC-like C-terminal" evidence="8">
    <location>
        <begin position="240"/>
        <end position="409"/>
    </location>
</feature>
<dbReference type="InterPro" id="IPR038501">
    <property type="entry name" value="Spore_GerAC_C_sf"/>
</dbReference>
<dbReference type="Pfam" id="PF05504">
    <property type="entry name" value="Spore_GerAC"/>
    <property type="match status" value="1"/>
</dbReference>
<evidence type="ECO:0000256" key="6">
    <source>
        <dbReference type="ARBA" id="ARBA00023139"/>
    </source>
</evidence>
<dbReference type="OrthoDB" id="9816067at2"/>
<dbReference type="GO" id="GO:0016020">
    <property type="term" value="C:membrane"/>
    <property type="evidence" value="ECO:0007669"/>
    <property type="project" value="UniProtKB-SubCell"/>
</dbReference>
<dbReference type="Gene3D" id="3.30.300.210">
    <property type="entry name" value="Nutrient germinant receptor protein C, domain 3"/>
    <property type="match status" value="1"/>
</dbReference>
<dbReference type="AlphaFoldDB" id="A0A1I1U0Q9"/>
<dbReference type="Pfam" id="PF25198">
    <property type="entry name" value="Spore_GerAC_N"/>
    <property type="match status" value="1"/>
</dbReference>
<keyword evidence="4" id="KW-0732">Signal</keyword>
<comment type="subcellular location">
    <subcellularLocation>
        <location evidence="1">Membrane</location>
        <topology evidence="1">Lipid-anchor</topology>
    </subcellularLocation>
</comment>
<evidence type="ECO:0000256" key="7">
    <source>
        <dbReference type="ARBA" id="ARBA00023288"/>
    </source>
</evidence>
<keyword evidence="3" id="KW-0309">Germination</keyword>
<dbReference type="InterPro" id="IPR057336">
    <property type="entry name" value="GerAC_N"/>
</dbReference>
<dbReference type="InterPro" id="IPR008844">
    <property type="entry name" value="Spore_GerAC-like"/>
</dbReference>
<reference evidence="11" key="1">
    <citation type="submission" date="2016-10" db="EMBL/GenBank/DDBJ databases">
        <authorList>
            <person name="Varghese N."/>
            <person name="Submissions S."/>
        </authorList>
    </citation>
    <scope>NUCLEOTIDE SEQUENCE [LARGE SCALE GENOMIC DNA]</scope>
    <source>
        <strain evidence="11">CGMCC 1.10784</strain>
    </source>
</reference>